<keyword evidence="2" id="KW-1185">Reference proteome</keyword>
<dbReference type="Proteomes" id="UP000188268">
    <property type="component" value="Unassembled WGS sequence"/>
</dbReference>
<protein>
    <submittedName>
        <fullName evidence="1">Uncharacterized protein</fullName>
    </submittedName>
</protein>
<gene>
    <name evidence="1" type="ORF">CCACVL1_10250</name>
</gene>
<evidence type="ECO:0000313" key="1">
    <source>
        <dbReference type="EMBL" id="OMO85355.1"/>
    </source>
</evidence>
<evidence type="ECO:0000313" key="2">
    <source>
        <dbReference type="Proteomes" id="UP000188268"/>
    </source>
</evidence>
<accession>A0A1R3IRY6</accession>
<dbReference type="EMBL" id="AWWV01009610">
    <property type="protein sequence ID" value="OMO85355.1"/>
    <property type="molecule type" value="Genomic_DNA"/>
</dbReference>
<proteinExistence type="predicted"/>
<sequence length="33" mass="4052">MARFLLRLIVYEMPLTYRSKGSIKRLWQLLVQQ</sequence>
<dbReference type="AlphaFoldDB" id="A0A1R3IRY6"/>
<comment type="caution">
    <text evidence="1">The sequence shown here is derived from an EMBL/GenBank/DDBJ whole genome shotgun (WGS) entry which is preliminary data.</text>
</comment>
<reference evidence="1 2" key="1">
    <citation type="submission" date="2013-09" db="EMBL/GenBank/DDBJ databases">
        <title>Corchorus capsularis genome sequencing.</title>
        <authorList>
            <person name="Alam M."/>
            <person name="Haque M.S."/>
            <person name="Islam M.S."/>
            <person name="Emdad E.M."/>
            <person name="Islam M.M."/>
            <person name="Ahmed B."/>
            <person name="Halim A."/>
            <person name="Hossen Q.M.M."/>
            <person name="Hossain M.Z."/>
            <person name="Ahmed R."/>
            <person name="Khan M.M."/>
            <person name="Islam R."/>
            <person name="Rashid M.M."/>
            <person name="Khan S.A."/>
            <person name="Rahman M.S."/>
            <person name="Alam M."/>
        </authorList>
    </citation>
    <scope>NUCLEOTIDE SEQUENCE [LARGE SCALE GENOMIC DNA]</scope>
    <source>
        <strain evidence="2">cv. CVL-1</strain>
        <tissue evidence="1">Whole seedling</tissue>
    </source>
</reference>
<dbReference type="Gramene" id="OMO85355">
    <property type="protein sequence ID" value="OMO85355"/>
    <property type="gene ID" value="CCACVL1_10250"/>
</dbReference>
<organism evidence="1 2">
    <name type="scientific">Corchorus capsularis</name>
    <name type="common">Jute</name>
    <dbReference type="NCBI Taxonomy" id="210143"/>
    <lineage>
        <taxon>Eukaryota</taxon>
        <taxon>Viridiplantae</taxon>
        <taxon>Streptophyta</taxon>
        <taxon>Embryophyta</taxon>
        <taxon>Tracheophyta</taxon>
        <taxon>Spermatophyta</taxon>
        <taxon>Magnoliopsida</taxon>
        <taxon>eudicotyledons</taxon>
        <taxon>Gunneridae</taxon>
        <taxon>Pentapetalae</taxon>
        <taxon>rosids</taxon>
        <taxon>malvids</taxon>
        <taxon>Malvales</taxon>
        <taxon>Malvaceae</taxon>
        <taxon>Grewioideae</taxon>
        <taxon>Apeibeae</taxon>
        <taxon>Corchorus</taxon>
    </lineage>
</organism>
<name>A0A1R3IRY6_COCAP</name>